<evidence type="ECO:0000313" key="1">
    <source>
        <dbReference type="EMBL" id="RTR39688.1"/>
    </source>
</evidence>
<dbReference type="PANTHER" id="PTHR36423">
    <property type="entry name" value="AFR070WP"/>
    <property type="match status" value="1"/>
</dbReference>
<dbReference type="SUPFAM" id="SSF143410">
    <property type="entry name" value="DOPA-like"/>
    <property type="match status" value="1"/>
</dbReference>
<organism evidence="1 2">
    <name type="scientific">Shewanella canadensis</name>
    <dbReference type="NCBI Taxonomy" id="271096"/>
    <lineage>
        <taxon>Bacteria</taxon>
        <taxon>Pseudomonadati</taxon>
        <taxon>Pseudomonadota</taxon>
        <taxon>Gammaproteobacteria</taxon>
        <taxon>Alteromonadales</taxon>
        <taxon>Shewanellaceae</taxon>
        <taxon>Shewanella</taxon>
    </lineage>
</organism>
<dbReference type="InterPro" id="IPR023389">
    <property type="entry name" value="DOPA-like_sf"/>
</dbReference>
<accession>A0A431WW94</accession>
<dbReference type="AlphaFoldDB" id="A0A431WW94"/>
<dbReference type="PANTHER" id="PTHR36423:SF2">
    <property type="entry name" value="AFR070WP"/>
    <property type="match status" value="1"/>
</dbReference>
<dbReference type="Gene3D" id="3.30.70.1240">
    <property type="entry name" value="DOPA-like domains"/>
    <property type="match status" value="1"/>
</dbReference>
<comment type="caution">
    <text evidence="1">The sequence shown here is derived from an EMBL/GenBank/DDBJ whole genome shotgun (WGS) entry which is preliminary data.</text>
</comment>
<keyword evidence="1" id="KW-0223">Dioxygenase</keyword>
<dbReference type="InterPro" id="IPR014980">
    <property type="entry name" value="DOPA_dioxygen"/>
</dbReference>
<name>A0A431WW94_9GAMM</name>
<dbReference type="Proteomes" id="UP000267448">
    <property type="component" value="Unassembled WGS sequence"/>
</dbReference>
<reference evidence="1 2" key="1">
    <citation type="submission" date="2018-12" db="EMBL/GenBank/DDBJ databases">
        <authorList>
            <person name="Yu L."/>
        </authorList>
    </citation>
    <scope>NUCLEOTIDE SEQUENCE [LARGE SCALE GENOMIC DNA]</scope>
    <source>
        <strain evidence="1 2">HAW-EB2</strain>
    </source>
</reference>
<proteinExistence type="predicted"/>
<keyword evidence="1" id="KW-0560">Oxidoreductase</keyword>
<dbReference type="EMBL" id="RXNU01000003">
    <property type="protein sequence ID" value="RTR39688.1"/>
    <property type="molecule type" value="Genomic_DNA"/>
</dbReference>
<dbReference type="Pfam" id="PF08883">
    <property type="entry name" value="DOPA_dioxygen"/>
    <property type="match status" value="1"/>
</dbReference>
<sequence>MTFPANIHSNYHAHLYFDETSMDRAIELRCMIYTQLGLYVGNLHTKLVGPHPKWSFEIAFTSEEFDMFLPWIDKHRNGLSVLLHPVTGDDLKDHTEYASWLGQALTLKLSIFTSE</sequence>
<gene>
    <name evidence="1" type="ORF">EKG38_07765</name>
</gene>
<dbReference type="GO" id="GO:0051213">
    <property type="term" value="F:dioxygenase activity"/>
    <property type="evidence" value="ECO:0007669"/>
    <property type="project" value="UniProtKB-KW"/>
</dbReference>
<dbReference type="PIRSF" id="PIRSF028139">
    <property type="entry name" value="DOPA-diox_rel_Mll2280"/>
    <property type="match status" value="1"/>
</dbReference>
<protein>
    <submittedName>
        <fullName evidence="1">4,5-dioxygenase</fullName>
    </submittedName>
</protein>
<dbReference type="RefSeq" id="WP_126519701.1">
    <property type="nucleotide sequence ID" value="NZ_RXNU01000003.1"/>
</dbReference>
<evidence type="ECO:0000313" key="2">
    <source>
        <dbReference type="Proteomes" id="UP000267448"/>
    </source>
</evidence>
<keyword evidence="2" id="KW-1185">Reference proteome</keyword>
<dbReference type="OrthoDB" id="572228at2"/>